<evidence type="ECO:0000313" key="2">
    <source>
        <dbReference type="Proteomes" id="UP000266723"/>
    </source>
</evidence>
<keyword evidence="2" id="KW-1185">Reference proteome</keyword>
<sequence length="62" mass="6977">MKQSNDVFEFLLTGYAFAKVGKSVLFFSSKGFNNHNTGLGTVYLRMKQVTLIEMPKAVNMVK</sequence>
<dbReference type="Proteomes" id="UP000266723">
    <property type="component" value="Unassembled WGS sequence"/>
</dbReference>
<dbReference type="EMBL" id="QGKV02000759">
    <property type="protein sequence ID" value="KAF3569187.1"/>
    <property type="molecule type" value="Genomic_DNA"/>
</dbReference>
<protein>
    <submittedName>
        <fullName evidence="1">Uncharacterized protein</fullName>
    </submittedName>
</protein>
<reference evidence="1 2" key="1">
    <citation type="journal article" date="2020" name="BMC Genomics">
        <title>Intraspecific diversification of the crop wild relative Brassica cretica Lam. using demographic model selection.</title>
        <authorList>
            <person name="Kioukis A."/>
            <person name="Michalopoulou V.A."/>
            <person name="Briers L."/>
            <person name="Pirintsos S."/>
            <person name="Studholme D.J."/>
            <person name="Pavlidis P."/>
            <person name="Sarris P.F."/>
        </authorList>
    </citation>
    <scope>NUCLEOTIDE SEQUENCE [LARGE SCALE GENOMIC DNA]</scope>
    <source>
        <strain evidence="2">cv. PFS-1207/04</strain>
    </source>
</reference>
<name>A0ABQ7D9P1_BRACR</name>
<organism evidence="1 2">
    <name type="scientific">Brassica cretica</name>
    <name type="common">Mustard</name>
    <dbReference type="NCBI Taxonomy" id="69181"/>
    <lineage>
        <taxon>Eukaryota</taxon>
        <taxon>Viridiplantae</taxon>
        <taxon>Streptophyta</taxon>
        <taxon>Embryophyta</taxon>
        <taxon>Tracheophyta</taxon>
        <taxon>Spermatophyta</taxon>
        <taxon>Magnoliopsida</taxon>
        <taxon>eudicotyledons</taxon>
        <taxon>Gunneridae</taxon>
        <taxon>Pentapetalae</taxon>
        <taxon>rosids</taxon>
        <taxon>malvids</taxon>
        <taxon>Brassicales</taxon>
        <taxon>Brassicaceae</taxon>
        <taxon>Brassiceae</taxon>
        <taxon>Brassica</taxon>
    </lineage>
</organism>
<evidence type="ECO:0000313" key="1">
    <source>
        <dbReference type="EMBL" id="KAF3569187.1"/>
    </source>
</evidence>
<gene>
    <name evidence="1" type="ORF">DY000_02017818</name>
</gene>
<comment type="caution">
    <text evidence="1">The sequence shown here is derived from an EMBL/GenBank/DDBJ whole genome shotgun (WGS) entry which is preliminary data.</text>
</comment>
<accession>A0ABQ7D9P1</accession>
<proteinExistence type="predicted"/>